<name>A0A8J6D380_9ROSI</name>
<comment type="caution">
    <text evidence="1">The sequence shown here is derived from an EMBL/GenBank/DDBJ whole genome shotgun (WGS) entry which is preliminary data.</text>
</comment>
<evidence type="ECO:0000313" key="2">
    <source>
        <dbReference type="Proteomes" id="UP000701853"/>
    </source>
</evidence>
<gene>
    <name evidence="1" type="ORF">CXB51_011867</name>
</gene>
<proteinExistence type="predicted"/>
<reference evidence="1 2" key="1">
    <citation type="journal article" date="2021" name="bioRxiv">
        <title>The Gossypium anomalum genome as a resource for cotton improvement and evolutionary analysis of hybrid incompatibility.</title>
        <authorList>
            <person name="Grover C.E."/>
            <person name="Yuan D."/>
            <person name="Arick M.A."/>
            <person name="Miller E.R."/>
            <person name="Hu G."/>
            <person name="Peterson D.G."/>
            <person name="Wendel J.F."/>
            <person name="Udall J.A."/>
        </authorList>
    </citation>
    <scope>NUCLEOTIDE SEQUENCE [LARGE SCALE GENOMIC DNA]</scope>
    <source>
        <strain evidence="1">JFW-Udall</strain>
        <tissue evidence="1">Leaf</tissue>
    </source>
</reference>
<protein>
    <submittedName>
        <fullName evidence="1">Uncharacterized protein</fullName>
    </submittedName>
</protein>
<evidence type="ECO:0000313" key="1">
    <source>
        <dbReference type="EMBL" id="KAG8494124.1"/>
    </source>
</evidence>
<organism evidence="1 2">
    <name type="scientific">Gossypium anomalum</name>
    <dbReference type="NCBI Taxonomy" id="47600"/>
    <lineage>
        <taxon>Eukaryota</taxon>
        <taxon>Viridiplantae</taxon>
        <taxon>Streptophyta</taxon>
        <taxon>Embryophyta</taxon>
        <taxon>Tracheophyta</taxon>
        <taxon>Spermatophyta</taxon>
        <taxon>Magnoliopsida</taxon>
        <taxon>eudicotyledons</taxon>
        <taxon>Gunneridae</taxon>
        <taxon>Pentapetalae</taxon>
        <taxon>rosids</taxon>
        <taxon>malvids</taxon>
        <taxon>Malvales</taxon>
        <taxon>Malvaceae</taxon>
        <taxon>Malvoideae</taxon>
        <taxon>Gossypium</taxon>
    </lineage>
</organism>
<accession>A0A8J6D380</accession>
<dbReference type="EMBL" id="JAHUZN010000005">
    <property type="protein sequence ID" value="KAG8494124.1"/>
    <property type="molecule type" value="Genomic_DNA"/>
</dbReference>
<sequence length="88" mass="9535">MVVQFRCLPGPCRSRISTIFSVTASDVLLVGYIANVWFPCRHCGDLDVFFALHNGMHAVWPIAVTSHFLPKPSPSPPYTVTAASTGSS</sequence>
<dbReference type="OrthoDB" id="10389985at2759"/>
<dbReference type="AlphaFoldDB" id="A0A8J6D380"/>
<keyword evidence="2" id="KW-1185">Reference proteome</keyword>
<dbReference type="Proteomes" id="UP000701853">
    <property type="component" value="Chromosome 5"/>
</dbReference>